<dbReference type="AlphaFoldDB" id="A0A383ATC7"/>
<dbReference type="EMBL" id="UINC01194745">
    <property type="protein sequence ID" value="SVE10982.1"/>
    <property type="molecule type" value="Genomic_DNA"/>
</dbReference>
<evidence type="ECO:0008006" key="2">
    <source>
        <dbReference type="Google" id="ProtNLM"/>
    </source>
</evidence>
<dbReference type="InterPro" id="IPR011006">
    <property type="entry name" value="CheY-like_superfamily"/>
</dbReference>
<accession>A0A383ATC7</accession>
<proteinExistence type="predicted"/>
<feature type="non-terminal residue" evidence="1">
    <location>
        <position position="90"/>
    </location>
</feature>
<protein>
    <recommendedName>
        <fullName evidence="2">Response regulatory domain-containing protein</fullName>
    </recommendedName>
</protein>
<dbReference type="SUPFAM" id="SSF52172">
    <property type="entry name" value="CheY-like"/>
    <property type="match status" value="1"/>
</dbReference>
<reference evidence="1" key="1">
    <citation type="submission" date="2018-05" db="EMBL/GenBank/DDBJ databases">
        <authorList>
            <person name="Lanie J.A."/>
            <person name="Ng W.-L."/>
            <person name="Kazmierczak K.M."/>
            <person name="Andrzejewski T.M."/>
            <person name="Davidsen T.M."/>
            <person name="Wayne K.J."/>
            <person name="Tettelin H."/>
            <person name="Glass J.I."/>
            <person name="Rusch D."/>
            <person name="Podicherti R."/>
            <person name="Tsui H.-C.T."/>
            <person name="Winkler M.E."/>
        </authorList>
    </citation>
    <scope>NUCLEOTIDE SEQUENCE</scope>
</reference>
<organism evidence="1">
    <name type="scientific">marine metagenome</name>
    <dbReference type="NCBI Taxonomy" id="408172"/>
    <lineage>
        <taxon>unclassified sequences</taxon>
        <taxon>metagenomes</taxon>
        <taxon>ecological metagenomes</taxon>
    </lineage>
</organism>
<gene>
    <name evidence="1" type="ORF">METZ01_LOCUS463836</name>
</gene>
<dbReference type="Gene3D" id="3.40.50.2300">
    <property type="match status" value="1"/>
</dbReference>
<sequence length="90" mass="10247">MRASKQDNKILIVDDESSSAILMAVRRRLEEEGWLPSVVHPESGWSLGEEFEAATLYAIEEEQPDGVLLDVRFGEDKDDRFKGLEILQKI</sequence>
<evidence type="ECO:0000313" key="1">
    <source>
        <dbReference type="EMBL" id="SVE10982.1"/>
    </source>
</evidence>
<name>A0A383ATC7_9ZZZZ</name>